<evidence type="ECO:0000313" key="2">
    <source>
        <dbReference type="EMBL" id="CAG6534378.1"/>
    </source>
</evidence>
<protein>
    <submittedName>
        <fullName evidence="2">(northern house mosquito) hypothetical protein</fullName>
    </submittedName>
</protein>
<reference evidence="2" key="1">
    <citation type="submission" date="2021-05" db="EMBL/GenBank/DDBJ databases">
        <authorList>
            <person name="Alioto T."/>
            <person name="Alioto T."/>
            <person name="Gomez Garrido J."/>
        </authorList>
    </citation>
    <scope>NUCLEOTIDE SEQUENCE</scope>
</reference>
<name>A0A8D8HGV8_CULPI</name>
<keyword evidence="1" id="KW-0732">Signal</keyword>
<dbReference type="EMBL" id="HBUE01317260">
    <property type="protein sequence ID" value="CAG6586289.1"/>
    <property type="molecule type" value="Transcribed_RNA"/>
</dbReference>
<accession>A0A8D8HGV8</accession>
<organism evidence="2">
    <name type="scientific">Culex pipiens</name>
    <name type="common">House mosquito</name>
    <dbReference type="NCBI Taxonomy" id="7175"/>
    <lineage>
        <taxon>Eukaryota</taxon>
        <taxon>Metazoa</taxon>
        <taxon>Ecdysozoa</taxon>
        <taxon>Arthropoda</taxon>
        <taxon>Hexapoda</taxon>
        <taxon>Insecta</taxon>
        <taxon>Pterygota</taxon>
        <taxon>Neoptera</taxon>
        <taxon>Endopterygota</taxon>
        <taxon>Diptera</taxon>
        <taxon>Nematocera</taxon>
        <taxon>Culicoidea</taxon>
        <taxon>Culicidae</taxon>
        <taxon>Culicinae</taxon>
        <taxon>Culicini</taxon>
        <taxon>Culex</taxon>
        <taxon>Culex</taxon>
    </lineage>
</organism>
<sequence>MFVLWRFIAVLVLVGLGVDQSWAEGGAEEEILEGGGVRFGVQRGSQQQLTAGARIEDGEEVIKEHLLRPQRKRRSRDIDDDGGADSPLWQWLTGRDQPNRCVMVSVGGVIGGGALTGAFVGAGIGSIFTGPGTVVGALVGGVVGMFGGISFGHRAGAAACDTSCGNSRCY</sequence>
<proteinExistence type="predicted"/>
<evidence type="ECO:0000256" key="1">
    <source>
        <dbReference type="SAM" id="SignalP"/>
    </source>
</evidence>
<feature type="signal peptide" evidence="1">
    <location>
        <begin position="1"/>
        <end position="23"/>
    </location>
</feature>
<dbReference type="EMBL" id="HBUE01210850">
    <property type="protein sequence ID" value="CAG6534378.1"/>
    <property type="molecule type" value="Transcribed_RNA"/>
</dbReference>
<dbReference type="AlphaFoldDB" id="A0A8D8HGV8"/>
<feature type="chain" id="PRO_5036428123" evidence="1">
    <location>
        <begin position="24"/>
        <end position="170"/>
    </location>
</feature>